<dbReference type="STRING" id="6216.A0A0R3SPU8"/>
<reference evidence="7" key="1">
    <citation type="submission" date="2017-02" db="UniProtKB">
        <authorList>
            <consortium name="WormBaseParasite"/>
        </authorList>
    </citation>
    <scope>IDENTIFICATION</scope>
</reference>
<dbReference type="GO" id="GO:0003723">
    <property type="term" value="F:RNA binding"/>
    <property type="evidence" value="ECO:0007669"/>
    <property type="project" value="UniProtKB-UniRule"/>
</dbReference>
<evidence type="ECO:0000256" key="3">
    <source>
        <dbReference type="SAM" id="MobiDB-lite"/>
    </source>
</evidence>
<dbReference type="InterPro" id="IPR035979">
    <property type="entry name" value="RBD_domain_sf"/>
</dbReference>
<dbReference type="Proteomes" id="UP000274504">
    <property type="component" value="Unassembled WGS sequence"/>
</dbReference>
<evidence type="ECO:0000313" key="7">
    <source>
        <dbReference type="WBParaSite" id="HDID_0000702701-mRNA-1"/>
    </source>
</evidence>
<dbReference type="PANTHER" id="PTHR48027">
    <property type="entry name" value="HETEROGENEOUS NUCLEAR RIBONUCLEOPROTEIN 87F-RELATED"/>
    <property type="match status" value="1"/>
</dbReference>
<organism evidence="7">
    <name type="scientific">Hymenolepis diminuta</name>
    <name type="common">Rat tapeworm</name>
    <dbReference type="NCBI Taxonomy" id="6216"/>
    <lineage>
        <taxon>Eukaryota</taxon>
        <taxon>Metazoa</taxon>
        <taxon>Spiralia</taxon>
        <taxon>Lophotrochozoa</taxon>
        <taxon>Platyhelminthes</taxon>
        <taxon>Cestoda</taxon>
        <taxon>Eucestoda</taxon>
        <taxon>Cyclophyllidea</taxon>
        <taxon>Hymenolepididae</taxon>
        <taxon>Hymenolepis</taxon>
    </lineage>
</organism>
<feature type="region of interest" description="Disordered" evidence="3">
    <location>
        <begin position="175"/>
        <end position="278"/>
    </location>
</feature>
<dbReference type="EMBL" id="UYSG01010898">
    <property type="protein sequence ID" value="VDL59343.1"/>
    <property type="molecule type" value="Genomic_DNA"/>
</dbReference>
<dbReference type="AlphaFoldDB" id="A0A0R3SPU8"/>
<dbReference type="InterPro" id="IPR052462">
    <property type="entry name" value="SLIRP/GR-RBP-like"/>
</dbReference>
<evidence type="ECO:0000313" key="5">
    <source>
        <dbReference type="EMBL" id="VDL59343.1"/>
    </source>
</evidence>
<sequence>MSFDGQNYGSRRPRRDSYDVSPVRGRRNDSPRTEDRYRRPTYRDDDRSRYRDSENRRGPPPRRHFESRRGGGPPNRRNEPTKPCKVLGVFGLSTNIKERDLHDIFSAYGKVVDIRMVYDNMSDYLVAFFRSSIIGRSRGFGFVYYDSLEDARNAMSSCEGGLDIDGKLARVDYSLTSGPHNPTPGVYLGRRKRDGSRDRLRRSGGDDRRPRSRNSSRYSGSRTTSRDRSPVRSRYPPRSRRRTISSSRSPPPYNGTRNGIPDRKMELEDSRVGVWPGV</sequence>
<evidence type="ECO:0000259" key="4">
    <source>
        <dbReference type="PROSITE" id="PS50102"/>
    </source>
</evidence>
<accession>A0A0R3SPU8</accession>
<feature type="compositionally biased region" description="Basic and acidic residues" evidence="3">
    <location>
        <begin position="195"/>
        <end position="209"/>
    </location>
</feature>
<dbReference type="PROSITE" id="PS50102">
    <property type="entry name" value="RRM"/>
    <property type="match status" value="1"/>
</dbReference>
<proteinExistence type="predicted"/>
<dbReference type="SUPFAM" id="SSF54928">
    <property type="entry name" value="RNA-binding domain, RBD"/>
    <property type="match status" value="1"/>
</dbReference>
<evidence type="ECO:0000256" key="1">
    <source>
        <dbReference type="ARBA" id="ARBA00022884"/>
    </source>
</evidence>
<dbReference type="SMART" id="SM00360">
    <property type="entry name" value="RRM"/>
    <property type="match status" value="1"/>
</dbReference>
<feature type="compositionally biased region" description="Basic and acidic residues" evidence="3">
    <location>
        <begin position="260"/>
        <end position="271"/>
    </location>
</feature>
<gene>
    <name evidence="5" type="ORF">HDID_LOCUS7025</name>
</gene>
<protein>
    <submittedName>
        <fullName evidence="7">RRM domain-containing protein</fullName>
    </submittedName>
</protein>
<feature type="compositionally biased region" description="Basic and acidic residues" evidence="3">
    <location>
        <begin position="26"/>
        <end position="69"/>
    </location>
</feature>
<feature type="compositionally biased region" description="Low complexity" evidence="3">
    <location>
        <begin position="213"/>
        <end position="223"/>
    </location>
</feature>
<dbReference type="WBParaSite" id="HDID_0000702701-mRNA-1">
    <property type="protein sequence ID" value="HDID_0000702701-mRNA-1"/>
    <property type="gene ID" value="HDID_0000702701"/>
</dbReference>
<keyword evidence="1 2" id="KW-0694">RNA-binding</keyword>
<dbReference type="Gene3D" id="3.30.70.330">
    <property type="match status" value="1"/>
</dbReference>
<dbReference type="InterPro" id="IPR000504">
    <property type="entry name" value="RRM_dom"/>
</dbReference>
<dbReference type="Pfam" id="PF00076">
    <property type="entry name" value="RRM_1"/>
    <property type="match status" value="1"/>
</dbReference>
<evidence type="ECO:0000256" key="2">
    <source>
        <dbReference type="PROSITE-ProRule" id="PRU00176"/>
    </source>
</evidence>
<feature type="domain" description="RRM" evidence="4">
    <location>
        <begin position="85"/>
        <end position="176"/>
    </location>
</feature>
<dbReference type="InterPro" id="IPR012677">
    <property type="entry name" value="Nucleotide-bd_a/b_plait_sf"/>
</dbReference>
<feature type="region of interest" description="Disordered" evidence="3">
    <location>
        <begin position="1"/>
        <end position="83"/>
    </location>
</feature>
<name>A0A0R3SPU8_HYMDI</name>
<evidence type="ECO:0000313" key="6">
    <source>
        <dbReference type="Proteomes" id="UP000274504"/>
    </source>
</evidence>
<reference evidence="5 6" key="2">
    <citation type="submission" date="2018-11" db="EMBL/GenBank/DDBJ databases">
        <authorList>
            <consortium name="Pathogen Informatics"/>
        </authorList>
    </citation>
    <scope>NUCLEOTIDE SEQUENCE [LARGE SCALE GENOMIC DNA]</scope>
</reference>
<dbReference type="OrthoDB" id="439808at2759"/>